<proteinExistence type="predicted"/>
<evidence type="ECO:0000313" key="2">
    <source>
        <dbReference type="Proteomes" id="UP001630127"/>
    </source>
</evidence>
<dbReference type="AlphaFoldDB" id="A0ABD3AUE8"/>
<dbReference type="EMBL" id="JBJUIK010000002">
    <property type="protein sequence ID" value="KAL3534847.1"/>
    <property type="molecule type" value="Genomic_DNA"/>
</dbReference>
<organism evidence="1 2">
    <name type="scientific">Cinchona calisaya</name>
    <dbReference type="NCBI Taxonomy" id="153742"/>
    <lineage>
        <taxon>Eukaryota</taxon>
        <taxon>Viridiplantae</taxon>
        <taxon>Streptophyta</taxon>
        <taxon>Embryophyta</taxon>
        <taxon>Tracheophyta</taxon>
        <taxon>Spermatophyta</taxon>
        <taxon>Magnoliopsida</taxon>
        <taxon>eudicotyledons</taxon>
        <taxon>Gunneridae</taxon>
        <taxon>Pentapetalae</taxon>
        <taxon>asterids</taxon>
        <taxon>lamiids</taxon>
        <taxon>Gentianales</taxon>
        <taxon>Rubiaceae</taxon>
        <taxon>Cinchonoideae</taxon>
        <taxon>Cinchoneae</taxon>
        <taxon>Cinchona</taxon>
    </lineage>
</organism>
<reference evidence="1 2" key="1">
    <citation type="submission" date="2024-11" db="EMBL/GenBank/DDBJ databases">
        <title>A near-complete genome assembly of Cinchona calisaya.</title>
        <authorList>
            <person name="Lian D.C."/>
            <person name="Zhao X.W."/>
            <person name="Wei L."/>
        </authorList>
    </citation>
    <scope>NUCLEOTIDE SEQUENCE [LARGE SCALE GENOMIC DNA]</scope>
    <source>
        <tissue evidence="1">Nenye</tissue>
    </source>
</reference>
<sequence>MTFSKEGNFRQKPGLCKDHVLKFAPSRTSKELYHIIQSLYLVDQAYVTFSRKVGKTKAEITIEIQGTTTIVSSIENFKGIYHIKQALDVVDQATSDFPSKFKKEQ</sequence>
<comment type="caution">
    <text evidence="1">The sequence shown here is derived from an EMBL/GenBank/DDBJ whole genome shotgun (WGS) entry which is preliminary data.</text>
</comment>
<dbReference type="Proteomes" id="UP001630127">
    <property type="component" value="Unassembled WGS sequence"/>
</dbReference>
<protein>
    <submittedName>
        <fullName evidence="1">Uncharacterized protein</fullName>
    </submittedName>
</protein>
<accession>A0ABD3AUE8</accession>
<name>A0ABD3AUE8_9GENT</name>
<keyword evidence="2" id="KW-1185">Reference proteome</keyword>
<evidence type="ECO:0000313" key="1">
    <source>
        <dbReference type="EMBL" id="KAL3534847.1"/>
    </source>
</evidence>
<gene>
    <name evidence="1" type="ORF">ACH5RR_003308</name>
</gene>